<comment type="similarity">
    <text evidence="2 10 11">Belongs to the TonB-dependent receptor family.</text>
</comment>
<dbReference type="GO" id="GO:0038023">
    <property type="term" value="F:signaling receptor activity"/>
    <property type="evidence" value="ECO:0007669"/>
    <property type="project" value="InterPro"/>
</dbReference>
<evidence type="ECO:0000256" key="5">
    <source>
        <dbReference type="ARBA" id="ARBA00022692"/>
    </source>
</evidence>
<dbReference type="Pfam" id="PF00593">
    <property type="entry name" value="TonB_dep_Rec_b-barrel"/>
    <property type="match status" value="1"/>
</dbReference>
<keyword evidence="9 10" id="KW-0998">Cell outer membrane</keyword>
<evidence type="ECO:0000256" key="8">
    <source>
        <dbReference type="ARBA" id="ARBA00023170"/>
    </source>
</evidence>
<evidence type="ECO:0000256" key="1">
    <source>
        <dbReference type="ARBA" id="ARBA00004571"/>
    </source>
</evidence>
<evidence type="ECO:0000256" key="4">
    <source>
        <dbReference type="ARBA" id="ARBA00022452"/>
    </source>
</evidence>
<dbReference type="GO" id="GO:0015344">
    <property type="term" value="F:siderophore uptake transmembrane transporter activity"/>
    <property type="evidence" value="ECO:0007669"/>
    <property type="project" value="TreeGrafter"/>
</dbReference>
<keyword evidence="6 11" id="KW-0798">TonB box</keyword>
<dbReference type="Pfam" id="PF07715">
    <property type="entry name" value="Plug"/>
    <property type="match status" value="1"/>
</dbReference>
<dbReference type="InterPro" id="IPR036942">
    <property type="entry name" value="Beta-barrel_TonB_sf"/>
</dbReference>
<name>A0A0B6S6T3_BURPL</name>
<dbReference type="CDD" id="cd01347">
    <property type="entry name" value="ligand_gated_channel"/>
    <property type="match status" value="1"/>
</dbReference>
<dbReference type="InterPro" id="IPR012910">
    <property type="entry name" value="Plug_dom"/>
</dbReference>
<organism evidence="16 17">
    <name type="scientific">Burkholderia plantarii</name>
    <dbReference type="NCBI Taxonomy" id="41899"/>
    <lineage>
        <taxon>Bacteria</taxon>
        <taxon>Pseudomonadati</taxon>
        <taxon>Pseudomonadota</taxon>
        <taxon>Betaproteobacteria</taxon>
        <taxon>Burkholderiales</taxon>
        <taxon>Burkholderiaceae</taxon>
        <taxon>Burkholderia</taxon>
    </lineage>
</organism>
<accession>A0A0B6S6T3</accession>
<dbReference type="Proteomes" id="UP000031838">
    <property type="component" value="Chromosome 2"/>
</dbReference>
<dbReference type="InterPro" id="IPR000531">
    <property type="entry name" value="Beta-barrel_TonB"/>
</dbReference>
<keyword evidence="5 10" id="KW-0812">Transmembrane</keyword>
<keyword evidence="17" id="KW-1185">Reference proteome</keyword>
<evidence type="ECO:0000256" key="7">
    <source>
        <dbReference type="ARBA" id="ARBA00023136"/>
    </source>
</evidence>
<evidence type="ECO:0000256" key="12">
    <source>
        <dbReference type="SAM" id="MobiDB-lite"/>
    </source>
</evidence>
<gene>
    <name evidence="16" type="ORF">BGL_2c09270</name>
</gene>
<dbReference type="PROSITE" id="PS52016">
    <property type="entry name" value="TONB_DEPENDENT_REC_3"/>
    <property type="match status" value="1"/>
</dbReference>
<dbReference type="SUPFAM" id="SSF56935">
    <property type="entry name" value="Porins"/>
    <property type="match status" value="1"/>
</dbReference>
<dbReference type="Gene3D" id="2.170.130.10">
    <property type="entry name" value="TonB-dependent receptor, plug domain"/>
    <property type="match status" value="1"/>
</dbReference>
<dbReference type="AlphaFoldDB" id="A0A0B6S6T3"/>
<dbReference type="EMBL" id="CP002581">
    <property type="protein sequence ID" value="AJK49005.1"/>
    <property type="molecule type" value="Genomic_DNA"/>
</dbReference>
<feature type="domain" description="TonB-dependent receptor plug" evidence="15">
    <location>
        <begin position="108"/>
        <end position="211"/>
    </location>
</feature>
<dbReference type="PANTHER" id="PTHR32552:SF84">
    <property type="entry name" value="TONB-DEPENDENT RECEPTOR-RELATED"/>
    <property type="match status" value="1"/>
</dbReference>
<dbReference type="GO" id="GO:0009279">
    <property type="term" value="C:cell outer membrane"/>
    <property type="evidence" value="ECO:0007669"/>
    <property type="project" value="UniProtKB-SubCell"/>
</dbReference>
<feature type="region of interest" description="Disordered" evidence="12">
    <location>
        <begin position="47"/>
        <end position="67"/>
    </location>
</feature>
<reference evidence="17" key="1">
    <citation type="submission" date="2011-03" db="EMBL/GenBank/DDBJ databases">
        <authorList>
            <person name="Voget S."/>
            <person name="Streit W.R."/>
            <person name="Jaeger K.E."/>
            <person name="Daniel R."/>
        </authorList>
    </citation>
    <scope>NUCLEOTIDE SEQUENCE [LARGE SCALE GENOMIC DNA]</scope>
    <source>
        <strain evidence="17">PG1</strain>
    </source>
</reference>
<keyword evidence="13" id="KW-0732">Signal</keyword>
<evidence type="ECO:0000256" key="9">
    <source>
        <dbReference type="ARBA" id="ARBA00023237"/>
    </source>
</evidence>
<keyword evidence="4 10" id="KW-1134">Transmembrane beta strand</keyword>
<evidence type="ECO:0000256" key="11">
    <source>
        <dbReference type="RuleBase" id="RU003357"/>
    </source>
</evidence>
<feature type="chain" id="PRO_5002122282" evidence="13">
    <location>
        <begin position="40"/>
        <end position="755"/>
    </location>
</feature>
<keyword evidence="7 10" id="KW-0472">Membrane</keyword>
<evidence type="ECO:0000259" key="15">
    <source>
        <dbReference type="Pfam" id="PF07715"/>
    </source>
</evidence>
<keyword evidence="3 10" id="KW-0813">Transport</keyword>
<evidence type="ECO:0000256" key="3">
    <source>
        <dbReference type="ARBA" id="ARBA00022448"/>
    </source>
</evidence>
<evidence type="ECO:0000256" key="13">
    <source>
        <dbReference type="SAM" id="SignalP"/>
    </source>
</evidence>
<evidence type="ECO:0000313" key="17">
    <source>
        <dbReference type="Proteomes" id="UP000031838"/>
    </source>
</evidence>
<dbReference type="InterPro" id="IPR010105">
    <property type="entry name" value="TonB_sidphr_rcpt"/>
</dbReference>
<dbReference type="NCBIfam" id="TIGR01783">
    <property type="entry name" value="TonB-siderophor"/>
    <property type="match status" value="1"/>
</dbReference>
<keyword evidence="8 16" id="KW-0675">Receptor</keyword>
<sequence length="755" mass="79783">MTHRSNCLRPRAARPVRRRACAGMVAVASLLGAPRVVPAADIASPDSAAAAGAAGPPSTAAGPASGASGTATALPAIAIGATRASGAAGAADLSAPVATGSRLGLSSLDTPASVETLDGERVRERGDTTVTQAVTRAAGFAADAAPGNGGTAVSVRGFSGPESITTLYDGTRMLVGAGTVTFPADTWSAERIEVLRGPASVLYGEGGLGGVINVVPKAPRRERSTTLLVGAGAYGGKRVALDATGALGPMLSYRFYVNDDRQNGWVPRGESHMTSVGGALKLDVNPSLSFTLDYDFARQKPMTYFGVPVADGVLDAALARQNYNVGNASIAYYDRWARLDATWRATPGITVRNQLHAMLTDRHWHDSESYALQGDGSVLRSDYIEILHHERQLGDRLDTTFDGRLLGRQNRLVVGAEFNDVSFVDTSNSPFGGQSVVPASGFDPGVFSSPDPTVPVFRTHTHQAGVFAEDRIELTRRLSWISGLRYDHIDYHRDTFATPTAGAASFDKTFAHTSWRTGLVFSLTPDVSLYGQTTTGTDGVGSLITLSKSSSAFTLSTGDQWEAGMKQAFAGGRGSWTLAFYQIVKRNLLTTDPQHPDQTIQVGRQSSRGVEWTGALRLGGGWSIDANAALLRARYDSFDESVGGVSVSRNGNVPINIPQQTANLWVDWAFAPGWRAGAGLRYVGSTYGDTANTVRIPSYALVDASASWRASKNLTLSLYLHNLTNRIYTETSQNDGGEWLLGAPRSGGVSAAITF</sequence>
<feature type="signal peptide" evidence="13">
    <location>
        <begin position="1"/>
        <end position="39"/>
    </location>
</feature>
<feature type="domain" description="TonB-dependent receptor-like beta-barrel" evidence="14">
    <location>
        <begin position="285"/>
        <end position="723"/>
    </location>
</feature>
<dbReference type="HOGENOM" id="CLU_008287_9_2_4"/>
<evidence type="ECO:0000256" key="6">
    <source>
        <dbReference type="ARBA" id="ARBA00023077"/>
    </source>
</evidence>
<dbReference type="InterPro" id="IPR037066">
    <property type="entry name" value="Plug_dom_sf"/>
</dbReference>
<evidence type="ECO:0000259" key="14">
    <source>
        <dbReference type="Pfam" id="PF00593"/>
    </source>
</evidence>
<evidence type="ECO:0000313" key="16">
    <source>
        <dbReference type="EMBL" id="AJK49005.1"/>
    </source>
</evidence>
<dbReference type="KEGG" id="bgp:BGL_2c09270"/>
<proteinExistence type="inferred from homology"/>
<dbReference type="InterPro" id="IPR039426">
    <property type="entry name" value="TonB-dep_rcpt-like"/>
</dbReference>
<evidence type="ECO:0000256" key="10">
    <source>
        <dbReference type="PROSITE-ProRule" id="PRU01360"/>
    </source>
</evidence>
<comment type="subcellular location">
    <subcellularLocation>
        <location evidence="1 10">Cell outer membrane</location>
        <topology evidence="1 10">Multi-pass membrane protein</topology>
    </subcellularLocation>
</comment>
<dbReference type="Gene3D" id="2.40.170.20">
    <property type="entry name" value="TonB-dependent receptor, beta-barrel domain"/>
    <property type="match status" value="1"/>
</dbReference>
<dbReference type="GO" id="GO:0015891">
    <property type="term" value="P:siderophore transport"/>
    <property type="evidence" value="ECO:0007669"/>
    <property type="project" value="InterPro"/>
</dbReference>
<reference evidence="16 17" key="2">
    <citation type="journal article" date="2016" name="Appl. Microbiol. Biotechnol.">
        <title>Mutations improving production and secretion of extracellular lipase by Burkholderia glumae PG1.</title>
        <authorList>
            <person name="Knapp A."/>
            <person name="Voget S."/>
            <person name="Gao R."/>
            <person name="Zaburannyi N."/>
            <person name="Krysciak D."/>
            <person name="Breuer M."/>
            <person name="Hauer B."/>
            <person name="Streit W.R."/>
            <person name="Muller R."/>
            <person name="Daniel R."/>
            <person name="Jaeger K.E."/>
        </authorList>
    </citation>
    <scope>NUCLEOTIDE SEQUENCE [LARGE SCALE GENOMIC DNA]</scope>
    <source>
        <strain evidence="16 17">PG1</strain>
    </source>
</reference>
<dbReference type="PANTHER" id="PTHR32552">
    <property type="entry name" value="FERRICHROME IRON RECEPTOR-RELATED"/>
    <property type="match status" value="1"/>
</dbReference>
<evidence type="ECO:0000256" key="2">
    <source>
        <dbReference type="ARBA" id="ARBA00009810"/>
    </source>
</evidence>
<protein>
    <submittedName>
        <fullName evidence="16">TonB-dependent siderophore receptor</fullName>
    </submittedName>
</protein>